<evidence type="ECO:0000313" key="3">
    <source>
        <dbReference type="Proteomes" id="UP000195877"/>
    </source>
</evidence>
<sequence>MNEQTACVRLHVVGGPQDGQMLCASSPPQLAIPEGYQIAPWPGEQAGIHWHHELNLACAHESLSTCAVYAALGACWRCFLIMRRQEAAARVGQCVTSDRHKVAVV</sequence>
<evidence type="ECO:0000313" key="4">
    <source>
        <dbReference type="Proteomes" id="UP000195953"/>
    </source>
</evidence>
<name>A0A1Y6HTM9_9XANT</name>
<organism evidence="2 4">
    <name type="scientific">Xanthomonas fragariae</name>
    <dbReference type="NCBI Taxonomy" id="48664"/>
    <lineage>
        <taxon>Bacteria</taxon>
        <taxon>Pseudomonadati</taxon>
        <taxon>Pseudomonadota</taxon>
        <taxon>Gammaproteobacteria</taxon>
        <taxon>Lysobacterales</taxon>
        <taxon>Lysobacteraceae</taxon>
        <taxon>Xanthomonas</taxon>
    </lineage>
</organism>
<dbReference type="AlphaFoldDB" id="A0A1Y6HTM9"/>
<evidence type="ECO:0000313" key="1">
    <source>
        <dbReference type="EMBL" id="SMQ97726.1"/>
    </source>
</evidence>
<reference evidence="2 4" key="2">
    <citation type="submission" date="2017-05" db="EMBL/GenBank/DDBJ databases">
        <authorList>
            <person name="Song R."/>
            <person name="Chenine A.L."/>
            <person name="Ruprecht R.M."/>
        </authorList>
    </citation>
    <scope>NUCLEOTIDE SEQUENCE [LARGE SCALE GENOMIC DNA]</scope>
    <source>
        <strain evidence="2">PD5205</strain>
    </source>
</reference>
<protein>
    <submittedName>
        <fullName evidence="2">Uncharacterized protein</fullName>
    </submittedName>
</protein>
<evidence type="ECO:0000313" key="2">
    <source>
        <dbReference type="EMBL" id="SMR04813.1"/>
    </source>
</evidence>
<dbReference type="RefSeq" id="WP_082244194.1">
    <property type="nucleotide sequence ID" value="NZ_CP016830.1"/>
</dbReference>
<accession>A0A1Y6HTM9</accession>
<proteinExistence type="predicted"/>
<gene>
    <name evidence="2" type="ORF">PD5205_03538</name>
    <name evidence="1" type="ORF">PD885_00457</name>
</gene>
<dbReference type="Proteomes" id="UP000195877">
    <property type="component" value="Chromosome 1"/>
</dbReference>
<dbReference type="EMBL" id="LT853882">
    <property type="protein sequence ID" value="SMQ97726.1"/>
    <property type="molecule type" value="Genomic_DNA"/>
</dbReference>
<reference evidence="1 3" key="1">
    <citation type="submission" date="2017-05" db="EMBL/GenBank/DDBJ databases">
        <authorList>
            <person name="Blom J."/>
        </authorList>
    </citation>
    <scope>NUCLEOTIDE SEQUENCE [LARGE SCALE GENOMIC DNA]</scope>
    <source>
        <strain evidence="1">PD885</strain>
    </source>
</reference>
<keyword evidence="3" id="KW-1185">Reference proteome</keyword>
<dbReference type="EMBL" id="LT853885">
    <property type="protein sequence ID" value="SMR04813.1"/>
    <property type="molecule type" value="Genomic_DNA"/>
</dbReference>
<dbReference type="Proteomes" id="UP000195953">
    <property type="component" value="Chromosome 1"/>
</dbReference>